<dbReference type="PANTHER" id="PTHR21325">
    <property type="entry name" value="PHOSPHOLIPASE B, PLB1"/>
    <property type="match status" value="1"/>
</dbReference>
<dbReference type="RefSeq" id="WP_125056509.1">
    <property type="nucleotide sequence ID" value="NZ_BHZD01000001.1"/>
</dbReference>
<keyword evidence="5" id="KW-1185">Reference proteome</keyword>
<sequence length="298" mass="32531">MTEVDQPFRPTRARTAAAAVLTAAALAVSLTACAGDPDDGGRPAPHPSPKPSPAWRTDPASVAAVGDSITVGFDACSVLSDCPAVSWATGTDPDVNSVARRLVKDPATHSWNFAKTGALMRDLPAQVEQAVRKRPELVTVLVGANDACRTDVGAMTTETAFRADFEASLRALRRALPKTQVYVAAVPDLMRLWSQGRQNPLGKEVWKLGICGSMLRDPDDLSKAADTRRQSVRDRVMAYNKALESVCERDKLCRFDRSVFDFRFTGAELSAWDWFHPGREGQRELARMAFQEITRKGT</sequence>
<keyword evidence="4" id="KW-0449">Lipoprotein</keyword>
<dbReference type="Pfam" id="PF13472">
    <property type="entry name" value="Lipase_GDSL_2"/>
    <property type="match status" value="1"/>
</dbReference>
<dbReference type="SUPFAM" id="SSF52266">
    <property type="entry name" value="SGNH hydrolase"/>
    <property type="match status" value="1"/>
</dbReference>
<feature type="signal peptide" evidence="2">
    <location>
        <begin position="1"/>
        <end position="34"/>
    </location>
</feature>
<gene>
    <name evidence="4" type="ORF">GKJPGBOP_05801</name>
</gene>
<evidence type="ECO:0000256" key="1">
    <source>
        <dbReference type="SAM" id="MobiDB-lite"/>
    </source>
</evidence>
<feature type="domain" description="SGNH hydrolase-type esterase" evidence="3">
    <location>
        <begin position="64"/>
        <end position="283"/>
    </location>
</feature>
<dbReference type="InterPro" id="IPR013830">
    <property type="entry name" value="SGNH_hydro"/>
</dbReference>
<dbReference type="AlphaFoldDB" id="A0A401W9N7"/>
<protein>
    <submittedName>
        <fullName evidence="4">Lipoprotein</fullName>
    </submittedName>
</protein>
<dbReference type="Gene3D" id="3.40.50.1110">
    <property type="entry name" value="SGNH hydrolase"/>
    <property type="match status" value="1"/>
</dbReference>
<feature type="region of interest" description="Disordered" evidence="1">
    <location>
        <begin position="36"/>
        <end position="59"/>
    </location>
</feature>
<reference evidence="4 5" key="1">
    <citation type="submission" date="2018-11" db="EMBL/GenBank/DDBJ databases">
        <title>Whole genome sequence of Streptomyces paromomycinus NBRC 15454(T).</title>
        <authorList>
            <person name="Komaki H."/>
            <person name="Tamura T."/>
        </authorList>
    </citation>
    <scope>NUCLEOTIDE SEQUENCE [LARGE SCALE GENOMIC DNA]</scope>
    <source>
        <strain evidence="4 5">NBRC 15454</strain>
    </source>
</reference>
<dbReference type="InterPro" id="IPR038885">
    <property type="entry name" value="PLB1"/>
</dbReference>
<proteinExistence type="predicted"/>
<keyword evidence="2" id="KW-0732">Signal</keyword>
<dbReference type="GO" id="GO:0004620">
    <property type="term" value="F:phospholipase activity"/>
    <property type="evidence" value="ECO:0007669"/>
    <property type="project" value="InterPro"/>
</dbReference>
<dbReference type="InterPro" id="IPR036514">
    <property type="entry name" value="SGNH_hydro_sf"/>
</dbReference>
<accession>A0A401W9N7</accession>
<dbReference type="CDD" id="cd01832">
    <property type="entry name" value="SGNH_hydrolase_like_1"/>
    <property type="match status" value="1"/>
</dbReference>
<name>A0A401W9N7_STREY</name>
<feature type="chain" id="PRO_5019458525" evidence="2">
    <location>
        <begin position="35"/>
        <end position="298"/>
    </location>
</feature>
<evidence type="ECO:0000259" key="3">
    <source>
        <dbReference type="Pfam" id="PF13472"/>
    </source>
</evidence>
<evidence type="ECO:0000313" key="5">
    <source>
        <dbReference type="Proteomes" id="UP000286746"/>
    </source>
</evidence>
<dbReference type="Proteomes" id="UP000286746">
    <property type="component" value="Unassembled WGS sequence"/>
</dbReference>
<dbReference type="EMBL" id="BHZD01000001">
    <property type="protein sequence ID" value="GCD46055.1"/>
    <property type="molecule type" value="Genomic_DNA"/>
</dbReference>
<organism evidence="4 5">
    <name type="scientific">Streptomyces paromomycinus</name>
    <name type="common">Streptomyces rimosus subsp. paromomycinus</name>
    <dbReference type="NCBI Taxonomy" id="92743"/>
    <lineage>
        <taxon>Bacteria</taxon>
        <taxon>Bacillati</taxon>
        <taxon>Actinomycetota</taxon>
        <taxon>Actinomycetes</taxon>
        <taxon>Kitasatosporales</taxon>
        <taxon>Streptomycetaceae</taxon>
        <taxon>Streptomyces</taxon>
    </lineage>
</organism>
<evidence type="ECO:0000256" key="2">
    <source>
        <dbReference type="SAM" id="SignalP"/>
    </source>
</evidence>
<dbReference type="PANTHER" id="PTHR21325:SF31">
    <property type="entry name" value="GH22081P-RELATED"/>
    <property type="match status" value="1"/>
</dbReference>
<evidence type="ECO:0000313" key="4">
    <source>
        <dbReference type="EMBL" id="GCD46055.1"/>
    </source>
</evidence>
<comment type="caution">
    <text evidence="4">The sequence shown here is derived from an EMBL/GenBank/DDBJ whole genome shotgun (WGS) entry which is preliminary data.</text>
</comment>